<accession>A0A7I8KJ63</accession>
<dbReference type="Proteomes" id="UP000663760">
    <property type="component" value="Chromosome 6"/>
</dbReference>
<dbReference type="EMBL" id="LR746269">
    <property type="protein sequence ID" value="CAA7397817.1"/>
    <property type="molecule type" value="Genomic_DNA"/>
</dbReference>
<name>A0A7I8KJ63_SPIIN</name>
<protein>
    <submittedName>
        <fullName evidence="1">Uncharacterized protein</fullName>
    </submittedName>
</protein>
<evidence type="ECO:0000313" key="1">
    <source>
        <dbReference type="EMBL" id="CAA7397817.1"/>
    </source>
</evidence>
<organism evidence="1 2">
    <name type="scientific">Spirodela intermedia</name>
    <name type="common">Intermediate duckweed</name>
    <dbReference type="NCBI Taxonomy" id="51605"/>
    <lineage>
        <taxon>Eukaryota</taxon>
        <taxon>Viridiplantae</taxon>
        <taxon>Streptophyta</taxon>
        <taxon>Embryophyta</taxon>
        <taxon>Tracheophyta</taxon>
        <taxon>Spermatophyta</taxon>
        <taxon>Magnoliopsida</taxon>
        <taxon>Liliopsida</taxon>
        <taxon>Araceae</taxon>
        <taxon>Lemnoideae</taxon>
        <taxon>Spirodela</taxon>
    </lineage>
</organism>
<evidence type="ECO:0000313" key="2">
    <source>
        <dbReference type="Proteomes" id="UP000663760"/>
    </source>
</evidence>
<reference evidence="1" key="1">
    <citation type="submission" date="2020-02" db="EMBL/GenBank/DDBJ databases">
        <authorList>
            <person name="Scholz U."/>
            <person name="Mascher M."/>
            <person name="Fiebig A."/>
        </authorList>
    </citation>
    <scope>NUCLEOTIDE SEQUENCE</scope>
</reference>
<keyword evidence="2" id="KW-1185">Reference proteome</keyword>
<proteinExistence type="predicted"/>
<dbReference type="OrthoDB" id="1746033at2759"/>
<sequence length="114" mass="12974">MVSELMPMGQEASASNSVMTTIVGGRDKIMYALLSIPECLKFNGTNLYQWEKFVELTLLGRGLSEHLINDPIGMNDSNYKLWKSEQAFIHSWLLGTMIVEMCDNFLYMTTVKEL</sequence>
<gene>
    <name evidence="1" type="ORF">SI8410_06008482</name>
</gene>
<dbReference type="AlphaFoldDB" id="A0A7I8KJ63"/>